<name>A0A1F5KFZ3_9BACT</name>
<sequence length="120" mass="13557">MTLDKILVLIGSVLGIGLTYWFFLMKKEKTVEVISDSVDIVAEGGYQPEVISIKKGKTTKLNFLRKDSSSCLEEVMLSDFKIRRYLPLNETVTVEISPQKTGEYKFACGMNMFHGKIKVV</sequence>
<dbReference type="SUPFAM" id="SSF49503">
    <property type="entry name" value="Cupredoxins"/>
    <property type="match status" value="1"/>
</dbReference>
<proteinExistence type="predicted"/>
<reference evidence="3 4" key="1">
    <citation type="journal article" date="2016" name="Nat. Commun.">
        <title>Thousands of microbial genomes shed light on interconnected biogeochemical processes in an aquifer system.</title>
        <authorList>
            <person name="Anantharaman K."/>
            <person name="Brown C.T."/>
            <person name="Hug L.A."/>
            <person name="Sharon I."/>
            <person name="Castelle C.J."/>
            <person name="Probst A.J."/>
            <person name="Thomas B.C."/>
            <person name="Singh A."/>
            <person name="Wilkins M.J."/>
            <person name="Karaoz U."/>
            <person name="Brodie E.L."/>
            <person name="Williams K.H."/>
            <person name="Hubbard S.S."/>
            <person name="Banfield J.F."/>
        </authorList>
    </citation>
    <scope>NUCLEOTIDE SEQUENCE [LARGE SCALE GENOMIC DNA]</scope>
</reference>
<evidence type="ECO:0000313" key="4">
    <source>
        <dbReference type="Proteomes" id="UP000177328"/>
    </source>
</evidence>
<dbReference type="Pfam" id="PF13473">
    <property type="entry name" value="Cupredoxin_1"/>
    <property type="match status" value="1"/>
</dbReference>
<gene>
    <name evidence="3" type="ORF">A3D25_03510</name>
</gene>
<evidence type="ECO:0000259" key="2">
    <source>
        <dbReference type="Pfam" id="PF13473"/>
    </source>
</evidence>
<dbReference type="EMBL" id="MFDD01000015">
    <property type="protein sequence ID" value="OGE39769.1"/>
    <property type="molecule type" value="Genomic_DNA"/>
</dbReference>
<dbReference type="AlphaFoldDB" id="A0A1F5KFZ3"/>
<dbReference type="InterPro" id="IPR028096">
    <property type="entry name" value="EfeO_Cupredoxin"/>
</dbReference>
<dbReference type="InterPro" id="IPR008972">
    <property type="entry name" value="Cupredoxin"/>
</dbReference>
<dbReference type="Gene3D" id="2.60.40.420">
    <property type="entry name" value="Cupredoxins - blue copper proteins"/>
    <property type="match status" value="1"/>
</dbReference>
<accession>A0A1F5KFZ3</accession>
<feature type="transmembrane region" description="Helical" evidence="1">
    <location>
        <begin position="6"/>
        <end position="24"/>
    </location>
</feature>
<keyword evidence="1" id="KW-1133">Transmembrane helix</keyword>
<organism evidence="3 4">
    <name type="scientific">Candidatus Daviesbacteria bacterium RIFCSPHIGHO2_02_FULL_43_12</name>
    <dbReference type="NCBI Taxonomy" id="1797776"/>
    <lineage>
        <taxon>Bacteria</taxon>
        <taxon>Candidatus Daviesiibacteriota</taxon>
    </lineage>
</organism>
<keyword evidence="1" id="KW-0812">Transmembrane</keyword>
<feature type="domain" description="EfeO-type cupredoxin-like" evidence="2">
    <location>
        <begin position="19"/>
        <end position="117"/>
    </location>
</feature>
<protein>
    <recommendedName>
        <fullName evidence="2">EfeO-type cupredoxin-like domain-containing protein</fullName>
    </recommendedName>
</protein>
<evidence type="ECO:0000256" key="1">
    <source>
        <dbReference type="SAM" id="Phobius"/>
    </source>
</evidence>
<keyword evidence="1" id="KW-0472">Membrane</keyword>
<comment type="caution">
    <text evidence="3">The sequence shown here is derived from an EMBL/GenBank/DDBJ whole genome shotgun (WGS) entry which is preliminary data.</text>
</comment>
<dbReference type="Proteomes" id="UP000177328">
    <property type="component" value="Unassembled WGS sequence"/>
</dbReference>
<evidence type="ECO:0000313" key="3">
    <source>
        <dbReference type="EMBL" id="OGE39769.1"/>
    </source>
</evidence>